<gene>
    <name evidence="8" type="ORF">HDF08_003653</name>
</gene>
<dbReference type="InterPro" id="IPR013149">
    <property type="entry name" value="ADH-like_C"/>
</dbReference>
<dbReference type="FunFam" id="3.40.50.720:FF:000003">
    <property type="entry name" value="S-(hydroxymethyl)glutathione dehydrogenase"/>
    <property type="match status" value="1"/>
</dbReference>
<organism evidence="8 9">
    <name type="scientific">Tunturiibacter lichenicola</name>
    <dbReference type="NCBI Taxonomy" id="2051959"/>
    <lineage>
        <taxon>Bacteria</taxon>
        <taxon>Pseudomonadati</taxon>
        <taxon>Acidobacteriota</taxon>
        <taxon>Terriglobia</taxon>
        <taxon>Terriglobales</taxon>
        <taxon>Acidobacteriaceae</taxon>
        <taxon>Tunturiibacter</taxon>
    </lineage>
</organism>
<dbReference type="GO" id="GO:0008270">
    <property type="term" value="F:zinc ion binding"/>
    <property type="evidence" value="ECO:0007669"/>
    <property type="project" value="InterPro"/>
</dbReference>
<dbReference type="GO" id="GO:0046294">
    <property type="term" value="P:formaldehyde catabolic process"/>
    <property type="evidence" value="ECO:0007669"/>
    <property type="project" value="TreeGrafter"/>
</dbReference>
<comment type="similarity">
    <text evidence="6">Belongs to the zinc-containing alcohol dehydrogenase family.</text>
</comment>
<dbReference type="Pfam" id="PF08240">
    <property type="entry name" value="ADH_N"/>
    <property type="match status" value="1"/>
</dbReference>
<evidence type="ECO:0000259" key="7">
    <source>
        <dbReference type="SMART" id="SM00829"/>
    </source>
</evidence>
<dbReference type="PROSITE" id="PS00059">
    <property type="entry name" value="ADH_ZINC"/>
    <property type="match status" value="1"/>
</dbReference>
<reference evidence="8 9" key="1">
    <citation type="submission" date="2020-07" db="EMBL/GenBank/DDBJ databases">
        <title>Genomic Encyclopedia of Type Strains, Phase IV (KMG-V): Genome sequencing to study the core and pangenomes of soil and plant-associated prokaryotes.</title>
        <authorList>
            <person name="Whitman W."/>
        </authorList>
    </citation>
    <scope>NUCLEOTIDE SEQUENCE [LARGE SCALE GENOMIC DNA]</scope>
    <source>
        <strain evidence="8 9">M8UP22</strain>
    </source>
</reference>
<dbReference type="PANTHER" id="PTHR43880">
    <property type="entry name" value="ALCOHOL DEHYDROGENASE"/>
    <property type="match status" value="1"/>
</dbReference>
<dbReference type="Pfam" id="PF00107">
    <property type="entry name" value="ADH_zinc_N"/>
    <property type="match status" value="1"/>
</dbReference>
<dbReference type="EC" id="1.1.1.90" evidence="8"/>
<comment type="cofactor">
    <cofactor evidence="1 6">
        <name>Zn(2+)</name>
        <dbReference type="ChEBI" id="CHEBI:29105"/>
    </cofactor>
</comment>
<evidence type="ECO:0000313" key="8">
    <source>
        <dbReference type="EMBL" id="NYF91551.1"/>
    </source>
</evidence>
<protein>
    <submittedName>
        <fullName evidence="8">Aryl-alcohol dehydrogenase</fullName>
        <ecNumber evidence="8">1.1.1.90</ecNumber>
    </submittedName>
</protein>
<dbReference type="InterPro" id="IPR002328">
    <property type="entry name" value="ADH_Zn_CS"/>
</dbReference>
<dbReference type="EMBL" id="JACCCU010000002">
    <property type="protein sequence ID" value="NYF91551.1"/>
    <property type="molecule type" value="Genomic_DNA"/>
</dbReference>
<dbReference type="InterPro" id="IPR036291">
    <property type="entry name" value="NAD(P)-bd_dom_sf"/>
</dbReference>
<dbReference type="SMART" id="SM00829">
    <property type="entry name" value="PKS_ER"/>
    <property type="match status" value="1"/>
</dbReference>
<evidence type="ECO:0000256" key="4">
    <source>
        <dbReference type="ARBA" id="ARBA00023002"/>
    </source>
</evidence>
<keyword evidence="2 6" id="KW-0479">Metal-binding</keyword>
<dbReference type="Proteomes" id="UP000564385">
    <property type="component" value="Unassembled WGS sequence"/>
</dbReference>
<dbReference type="InterPro" id="IPR020843">
    <property type="entry name" value="ER"/>
</dbReference>
<dbReference type="GO" id="GO:0051903">
    <property type="term" value="F:S-(hydroxymethyl)glutathione dehydrogenase [NAD(P)+] activity"/>
    <property type="evidence" value="ECO:0007669"/>
    <property type="project" value="TreeGrafter"/>
</dbReference>
<comment type="caution">
    <text evidence="8">The sequence shown here is derived from an EMBL/GenBank/DDBJ whole genome shotgun (WGS) entry which is preliminary data.</text>
</comment>
<dbReference type="SUPFAM" id="SSF51735">
    <property type="entry name" value="NAD(P)-binding Rossmann-fold domains"/>
    <property type="match status" value="1"/>
</dbReference>
<dbReference type="InterPro" id="IPR013154">
    <property type="entry name" value="ADH-like_N"/>
</dbReference>
<evidence type="ECO:0000256" key="2">
    <source>
        <dbReference type="ARBA" id="ARBA00022723"/>
    </source>
</evidence>
<proteinExistence type="inferred from homology"/>
<dbReference type="Gene3D" id="3.40.50.720">
    <property type="entry name" value="NAD(P)-binding Rossmann-like Domain"/>
    <property type="match status" value="1"/>
</dbReference>
<keyword evidence="5" id="KW-0520">NAD</keyword>
<dbReference type="InterPro" id="IPR011032">
    <property type="entry name" value="GroES-like_sf"/>
</dbReference>
<keyword evidence="3 6" id="KW-0862">Zinc</keyword>
<dbReference type="SUPFAM" id="SSF50129">
    <property type="entry name" value="GroES-like"/>
    <property type="match status" value="1"/>
</dbReference>
<keyword evidence="4 8" id="KW-0560">Oxidoreductase</keyword>
<dbReference type="GO" id="GO:0018456">
    <property type="term" value="F:aryl-alcohol dehydrogenase (NAD+) activity"/>
    <property type="evidence" value="ECO:0007669"/>
    <property type="project" value="UniProtKB-EC"/>
</dbReference>
<evidence type="ECO:0000256" key="6">
    <source>
        <dbReference type="RuleBase" id="RU361277"/>
    </source>
</evidence>
<dbReference type="CDD" id="cd08278">
    <property type="entry name" value="benzyl_alcohol_DH"/>
    <property type="match status" value="1"/>
</dbReference>
<dbReference type="Gene3D" id="3.90.180.10">
    <property type="entry name" value="Medium-chain alcohol dehydrogenases, catalytic domain"/>
    <property type="match status" value="1"/>
</dbReference>
<dbReference type="AlphaFoldDB" id="A0A852VK65"/>
<evidence type="ECO:0000256" key="3">
    <source>
        <dbReference type="ARBA" id="ARBA00022833"/>
    </source>
</evidence>
<accession>A0A852VK65</accession>
<evidence type="ECO:0000313" key="9">
    <source>
        <dbReference type="Proteomes" id="UP000564385"/>
    </source>
</evidence>
<evidence type="ECO:0000256" key="1">
    <source>
        <dbReference type="ARBA" id="ARBA00001947"/>
    </source>
</evidence>
<dbReference type="GO" id="GO:0005829">
    <property type="term" value="C:cytosol"/>
    <property type="evidence" value="ECO:0007669"/>
    <property type="project" value="TreeGrafter"/>
</dbReference>
<evidence type="ECO:0000256" key="5">
    <source>
        <dbReference type="ARBA" id="ARBA00023027"/>
    </source>
</evidence>
<sequence>MRKAIKAAVARAISAPLTLETLQIEDPRAGEVRVSIIASGICHTDIAMRDQVFAVPHPIVLGHEGAGVVESVGADVVHFSPGDHVVMSYSSCGRCSYCKQAETAYCNFFFELNFKGARLDGTGAFDAGPDGIHSHFFGQSSFAEYSVCAVRNLIRVPKDIPLELLAPLGCGVMTGAGSIMHALKVRVGESIAVFGAGSVGLSAVMAARVVGATQIIAVDVNDARLQMALELGATHVINPHNEEPASAIKGMLPEGVNFALDTTSRPETITAAISALSSRGSCGLVGVSPPDDRISIAPMEMVSFGKKLQGIVEGEVVPSVFIPQLIELYRQGRFPFDRLIRFYPFEEVNQAIYDSETGRAIKAVIRMEH</sequence>
<dbReference type="PANTHER" id="PTHR43880:SF12">
    <property type="entry name" value="ALCOHOL DEHYDROGENASE CLASS-3"/>
    <property type="match status" value="1"/>
</dbReference>
<feature type="domain" description="Enoyl reductase (ER)" evidence="7">
    <location>
        <begin position="17"/>
        <end position="365"/>
    </location>
</feature>
<name>A0A852VK65_9BACT</name>